<keyword evidence="3" id="KW-1185">Reference proteome</keyword>
<dbReference type="Gene3D" id="1.20.1280.50">
    <property type="match status" value="1"/>
</dbReference>
<name>A0A835F997_9POAL</name>
<feature type="domain" description="F-box" evidence="1">
    <location>
        <begin position="15"/>
        <end position="61"/>
    </location>
</feature>
<proteinExistence type="predicted"/>
<dbReference type="InterPro" id="IPR056592">
    <property type="entry name" value="Beta-prop_At3g26010-like"/>
</dbReference>
<dbReference type="PANTHER" id="PTHR35546">
    <property type="entry name" value="F-BOX PROTEIN INTERACTION DOMAIN PROTEIN-RELATED"/>
    <property type="match status" value="1"/>
</dbReference>
<dbReference type="InterPro" id="IPR055290">
    <property type="entry name" value="At3g26010-like"/>
</dbReference>
<evidence type="ECO:0000259" key="1">
    <source>
        <dbReference type="PROSITE" id="PS50181"/>
    </source>
</evidence>
<dbReference type="SUPFAM" id="SSF81383">
    <property type="entry name" value="F-box domain"/>
    <property type="match status" value="1"/>
</dbReference>
<organism evidence="2 3">
    <name type="scientific">Digitaria exilis</name>
    <dbReference type="NCBI Taxonomy" id="1010633"/>
    <lineage>
        <taxon>Eukaryota</taxon>
        <taxon>Viridiplantae</taxon>
        <taxon>Streptophyta</taxon>
        <taxon>Embryophyta</taxon>
        <taxon>Tracheophyta</taxon>
        <taxon>Spermatophyta</taxon>
        <taxon>Magnoliopsida</taxon>
        <taxon>Liliopsida</taxon>
        <taxon>Poales</taxon>
        <taxon>Poaceae</taxon>
        <taxon>PACMAD clade</taxon>
        <taxon>Panicoideae</taxon>
        <taxon>Panicodae</taxon>
        <taxon>Paniceae</taxon>
        <taxon>Anthephorinae</taxon>
        <taxon>Digitaria</taxon>
    </lineage>
</organism>
<evidence type="ECO:0000313" key="2">
    <source>
        <dbReference type="EMBL" id="KAF8732068.1"/>
    </source>
</evidence>
<dbReference type="Proteomes" id="UP000636709">
    <property type="component" value="Unassembled WGS sequence"/>
</dbReference>
<dbReference type="InterPro" id="IPR036047">
    <property type="entry name" value="F-box-like_dom_sf"/>
</dbReference>
<dbReference type="AlphaFoldDB" id="A0A835F997"/>
<accession>A0A835F997</accession>
<dbReference type="CDD" id="cd22157">
    <property type="entry name" value="F-box_AtFBW1-like"/>
    <property type="match status" value="1"/>
</dbReference>
<dbReference type="InterPro" id="IPR001810">
    <property type="entry name" value="F-box_dom"/>
</dbReference>
<dbReference type="Pfam" id="PF00646">
    <property type="entry name" value="F-box"/>
    <property type="match status" value="1"/>
</dbReference>
<protein>
    <recommendedName>
        <fullName evidence="1">F-box domain-containing protein</fullName>
    </recommendedName>
</protein>
<comment type="caution">
    <text evidence="2">The sequence shown here is derived from an EMBL/GenBank/DDBJ whole genome shotgun (WGS) entry which is preliminary data.</text>
</comment>
<dbReference type="PROSITE" id="PS50181">
    <property type="entry name" value="FBOX"/>
    <property type="match status" value="1"/>
</dbReference>
<evidence type="ECO:0000313" key="3">
    <source>
        <dbReference type="Proteomes" id="UP000636709"/>
    </source>
</evidence>
<dbReference type="PANTHER" id="PTHR35546:SF106">
    <property type="entry name" value="DUF1618 DOMAIN-CONTAINING PROTEIN"/>
    <property type="match status" value="1"/>
</dbReference>
<dbReference type="OrthoDB" id="674437at2759"/>
<reference evidence="2" key="1">
    <citation type="submission" date="2020-07" db="EMBL/GenBank/DDBJ databases">
        <title>Genome sequence and genetic diversity analysis of an under-domesticated orphan crop, white fonio (Digitaria exilis).</title>
        <authorList>
            <person name="Bennetzen J.L."/>
            <person name="Chen S."/>
            <person name="Ma X."/>
            <person name="Wang X."/>
            <person name="Yssel A.E.J."/>
            <person name="Chaluvadi S.R."/>
            <person name="Johnson M."/>
            <person name="Gangashetty P."/>
            <person name="Hamidou F."/>
            <person name="Sanogo M.D."/>
            <person name="Zwaenepoel A."/>
            <person name="Wallace J."/>
            <person name="Van De Peer Y."/>
            <person name="Van Deynze A."/>
        </authorList>
    </citation>
    <scope>NUCLEOTIDE SEQUENCE</scope>
    <source>
        <tissue evidence="2">Leaves</tissue>
    </source>
</reference>
<sequence length="405" mass="45133">MEDGLDAERRGAAAATAEDGLPDDALVEILARVPSRSIHRFKCVSKRWRDLIADPLHRKRLPQTLEGFFFSDEAGGDADAGFCGCFVSLPGRSAPLVDPSFSFLTKLPGIENIKFLGYCNGLFLFQHGQNSGVGGPDYAVCNPATKQWVAVPGAGCALDPPSKVDTYLAFDPAVSPHFRLVHISQKDFLGEVEVCVYSSETRVWSDMASQQSRWRDEGGWKRWVNGGAILNPMWGSTFVNGMLHLVVYHVPDEYLIAAVDMEGKTCRIITLPDRNSFLSFFGQSQGHLHCVGSIVELERGCVKWAGLSIWVLEDYDTGEWILKHKVSFLELFGQMNCMDRFNSTVLTIHPDRNLIFILQNSNKQLLSYDMDSKELHASHTLGHNFEDFAPYVPNFLESLVLTNGH</sequence>
<gene>
    <name evidence="2" type="ORF">HU200_016024</name>
</gene>
<dbReference type="Pfam" id="PF24750">
    <property type="entry name" value="b-prop_At3g26010-like"/>
    <property type="match status" value="1"/>
</dbReference>
<dbReference type="SMART" id="SM00256">
    <property type="entry name" value="FBOX"/>
    <property type="match status" value="1"/>
</dbReference>
<dbReference type="EMBL" id="JACEFO010001605">
    <property type="protein sequence ID" value="KAF8732068.1"/>
    <property type="molecule type" value="Genomic_DNA"/>
</dbReference>